<evidence type="ECO:0000256" key="2">
    <source>
        <dbReference type="ARBA" id="ARBA00022670"/>
    </source>
</evidence>
<gene>
    <name evidence="7" type="ORF">MACH26_05520</name>
</gene>
<dbReference type="GO" id="GO:0006508">
    <property type="term" value="P:proteolysis"/>
    <property type="evidence" value="ECO:0007669"/>
    <property type="project" value="UniProtKB-KW"/>
</dbReference>
<dbReference type="PANTHER" id="PTHR11802">
    <property type="entry name" value="SERINE PROTEASE FAMILY S10 SERINE CARBOXYPEPTIDASE"/>
    <property type="match status" value="1"/>
</dbReference>
<keyword evidence="2" id="KW-0645">Protease</keyword>
<evidence type="ECO:0000256" key="4">
    <source>
        <dbReference type="ARBA" id="ARBA00022801"/>
    </source>
</evidence>
<accession>A0AA48HES5</accession>
<evidence type="ECO:0000313" key="7">
    <source>
        <dbReference type="EMBL" id="BDX05031.1"/>
    </source>
</evidence>
<name>A0AA48HES5_9ALTE</name>
<keyword evidence="4" id="KW-0378">Hydrolase</keyword>
<keyword evidence="1" id="KW-0121">Carboxypeptidase</keyword>
<evidence type="ECO:0000256" key="6">
    <source>
        <dbReference type="SAM" id="MobiDB-lite"/>
    </source>
</evidence>
<feature type="region of interest" description="Disordered" evidence="6">
    <location>
        <begin position="1"/>
        <end position="21"/>
    </location>
</feature>
<sequence length="486" mass="54694">MLAACYTASTFSSEKEPKPIPDPVMSITQHKGTFNGQRMSFTAKAGETPLKDKDGDVTAHIFSMSYIKDNVKDSATRPVSFIFNGGPGSASVWLHMGVFGPKKIVIPSDAEDDGAAPFSLLDNPDTVLDVTDLVFIDPVGTGFSRVVGEGENKDYWGVKEDAKSIAQFIRIWLRENGRWNSPKFIGGESYGTTRSAALIEELEGRWDDVSINGILLISTILDFTIDTYDQGNEMPYMVQLPTMAATAWYHKQVNTELSLEEWVEAARQFALREYAPALLLGPALQGQERDAIKRKLAHFTGLSETYLERANLRVHFQRFNKELLREEGVALGRLDSRFKGEEYDNAGEYPETDPSFYGIDGSYTAALNHWVREGLQFNPDREYTIIGGVTQWNWSLNGEGRRQPYLNVAPYIGKAMRGNKDLRVFNAAGYYDFATPLLGAEYALQRNGIDPERVTYKYYEAGHMMYIHHPSFAQFLIDVREFILAR</sequence>
<proteinExistence type="predicted"/>
<dbReference type="KEGG" id="pmaw:MACH26_05520"/>
<evidence type="ECO:0000256" key="5">
    <source>
        <dbReference type="ARBA" id="ARBA00023180"/>
    </source>
</evidence>
<reference evidence="7" key="1">
    <citation type="submission" date="2023-01" db="EMBL/GenBank/DDBJ databases">
        <title>Complete genome sequence of Planctobacterium marinum strain Dej080120_11.</title>
        <authorList>
            <person name="Ueki S."/>
            <person name="Maruyama F."/>
        </authorList>
    </citation>
    <scope>NUCLEOTIDE SEQUENCE</scope>
    <source>
        <strain evidence="7">Dej080120_11</strain>
    </source>
</reference>
<dbReference type="EMBL" id="AP027272">
    <property type="protein sequence ID" value="BDX05031.1"/>
    <property type="molecule type" value="Genomic_DNA"/>
</dbReference>
<dbReference type="GO" id="GO:0004185">
    <property type="term" value="F:serine-type carboxypeptidase activity"/>
    <property type="evidence" value="ECO:0007669"/>
    <property type="project" value="InterPro"/>
</dbReference>
<evidence type="ECO:0000313" key="8">
    <source>
        <dbReference type="Proteomes" id="UP001333710"/>
    </source>
</evidence>
<dbReference type="InterPro" id="IPR001563">
    <property type="entry name" value="Peptidase_S10"/>
</dbReference>
<keyword evidence="8" id="KW-1185">Reference proteome</keyword>
<dbReference type="InterPro" id="IPR029058">
    <property type="entry name" value="AB_hydrolase_fold"/>
</dbReference>
<dbReference type="AlphaFoldDB" id="A0AA48HES5"/>
<organism evidence="7 8">
    <name type="scientific">Planctobacterium marinum</name>
    <dbReference type="NCBI Taxonomy" id="1631968"/>
    <lineage>
        <taxon>Bacteria</taxon>
        <taxon>Pseudomonadati</taxon>
        <taxon>Pseudomonadota</taxon>
        <taxon>Gammaproteobacteria</taxon>
        <taxon>Alteromonadales</taxon>
        <taxon>Alteromonadaceae</taxon>
        <taxon>Planctobacterium</taxon>
    </lineage>
</organism>
<dbReference type="Gene3D" id="3.40.50.1820">
    <property type="entry name" value="alpha/beta hydrolase"/>
    <property type="match status" value="1"/>
</dbReference>
<protein>
    <submittedName>
        <fullName evidence="7">Peptidase S10</fullName>
    </submittedName>
</protein>
<evidence type="ECO:0000256" key="3">
    <source>
        <dbReference type="ARBA" id="ARBA00022729"/>
    </source>
</evidence>
<evidence type="ECO:0000256" key="1">
    <source>
        <dbReference type="ARBA" id="ARBA00022645"/>
    </source>
</evidence>
<keyword evidence="3" id="KW-0732">Signal</keyword>
<dbReference type="SUPFAM" id="SSF53474">
    <property type="entry name" value="alpha/beta-Hydrolases"/>
    <property type="match status" value="1"/>
</dbReference>
<dbReference type="Pfam" id="PF00450">
    <property type="entry name" value="Peptidase_S10"/>
    <property type="match status" value="1"/>
</dbReference>
<dbReference type="Proteomes" id="UP001333710">
    <property type="component" value="Chromosome"/>
</dbReference>
<dbReference type="PANTHER" id="PTHR11802:SF3">
    <property type="entry name" value="RETINOID-INDUCIBLE SERINE CARBOXYPEPTIDASE"/>
    <property type="match status" value="1"/>
</dbReference>
<keyword evidence="5" id="KW-0325">Glycoprotein</keyword>